<organism evidence="2 3">
    <name type="scientific">Ziziphus jujuba var. spinosa</name>
    <dbReference type="NCBI Taxonomy" id="714518"/>
    <lineage>
        <taxon>Eukaryota</taxon>
        <taxon>Viridiplantae</taxon>
        <taxon>Streptophyta</taxon>
        <taxon>Embryophyta</taxon>
        <taxon>Tracheophyta</taxon>
        <taxon>Spermatophyta</taxon>
        <taxon>Magnoliopsida</taxon>
        <taxon>eudicotyledons</taxon>
        <taxon>Gunneridae</taxon>
        <taxon>Pentapetalae</taxon>
        <taxon>rosids</taxon>
        <taxon>fabids</taxon>
        <taxon>Rosales</taxon>
        <taxon>Rhamnaceae</taxon>
        <taxon>Paliureae</taxon>
        <taxon>Ziziphus</taxon>
    </lineage>
</organism>
<accession>A0A978UUQ9</accession>
<sequence>MSTDGSMEKPSDRSEIVDVKMDACVDVTNLFPIKKQDGNASKTFSGKEGLTFIIPELNKSGLERQGASESGGVSPSGHHVICDVDSKTNTNDTDNLERVSPVEINSKGNEMKVDVDSSNDRPSNDIVTESIQKTSEGKELQGGVSDSSMSMVQQSHCFPPFDAASDKGEQVSGVDQKNENITGFEELRLDELEAMKYSFETGQDSLLLQEVPIETSTVEMGGEFGSSFVSEDVMLNVDGRHRLTTVCVWCGVEFNHETVDSELQPHSDRNQRHQNRKQDGVRPLAKGKASVFEYLGLGLTLHTAPRFIHGLVNTPAGTATGVVGAGLQAVRRNAARLPFHAGRFVVFCCLTDAFERTLAHARGVEDSWNFVGAIGSAAGIVDCRNGLPVSVAWAVFAGAAAASVKILL</sequence>
<reference evidence="2" key="1">
    <citation type="journal article" date="2021" name="Front. Plant Sci.">
        <title>Chromosome-Scale Genome Assembly for Chinese Sour Jujube and Insights Into Its Genome Evolution and Domestication Signature.</title>
        <authorList>
            <person name="Shen L.-Y."/>
            <person name="Luo H."/>
            <person name="Wang X.-L."/>
            <person name="Wang X.-M."/>
            <person name="Qiu X.-J."/>
            <person name="Liu H."/>
            <person name="Zhou S.-S."/>
            <person name="Jia K.-H."/>
            <person name="Nie S."/>
            <person name="Bao Y.-T."/>
            <person name="Zhang R.-G."/>
            <person name="Yun Q.-Z."/>
            <person name="Chai Y.-H."/>
            <person name="Lu J.-Y."/>
            <person name="Li Y."/>
            <person name="Zhao S.-W."/>
            <person name="Mao J.-F."/>
            <person name="Jia S.-G."/>
            <person name="Mao Y.-M."/>
        </authorList>
    </citation>
    <scope>NUCLEOTIDE SEQUENCE</scope>
    <source>
        <strain evidence="2">AT0</strain>
        <tissue evidence="2">Leaf</tissue>
    </source>
</reference>
<evidence type="ECO:0000313" key="3">
    <source>
        <dbReference type="Proteomes" id="UP000813462"/>
    </source>
</evidence>
<dbReference type="EMBL" id="JAEACU010000009">
    <property type="protein sequence ID" value="KAH7518609.1"/>
    <property type="molecule type" value="Genomic_DNA"/>
</dbReference>
<protein>
    <submittedName>
        <fullName evidence="2">Uncharacterized protein</fullName>
    </submittedName>
</protein>
<evidence type="ECO:0000256" key="1">
    <source>
        <dbReference type="SAM" id="MobiDB-lite"/>
    </source>
</evidence>
<feature type="compositionally biased region" description="Basic and acidic residues" evidence="1">
    <location>
        <begin position="260"/>
        <end position="280"/>
    </location>
</feature>
<gene>
    <name evidence="2" type="ORF">FEM48_Zijuj09G0189400</name>
</gene>
<proteinExistence type="predicted"/>
<dbReference type="InterPro" id="IPR037472">
    <property type="entry name" value="MBD8"/>
</dbReference>
<comment type="caution">
    <text evidence="2">The sequence shown here is derived from an EMBL/GenBank/DDBJ whole genome shotgun (WGS) entry which is preliminary data.</text>
</comment>
<dbReference type="PANTHER" id="PTHR37701:SF19">
    <property type="entry name" value="METHYL-CPG-BINDING DOMAIN PROTEIN"/>
    <property type="match status" value="1"/>
</dbReference>
<name>A0A978UUQ9_ZIZJJ</name>
<dbReference type="PANTHER" id="PTHR37701">
    <property type="entry name" value="METHYL-CPG-BINDING DOMAIN-CONTAINING PROTEIN 8"/>
    <property type="match status" value="1"/>
</dbReference>
<evidence type="ECO:0000313" key="2">
    <source>
        <dbReference type="EMBL" id="KAH7518609.1"/>
    </source>
</evidence>
<feature type="region of interest" description="Disordered" evidence="1">
    <location>
        <begin position="260"/>
        <end position="281"/>
    </location>
</feature>
<dbReference type="Proteomes" id="UP000813462">
    <property type="component" value="Unassembled WGS sequence"/>
</dbReference>
<dbReference type="AlphaFoldDB" id="A0A978UUQ9"/>